<evidence type="ECO:0000256" key="1">
    <source>
        <dbReference type="ARBA" id="ARBA00022574"/>
    </source>
</evidence>
<feature type="compositionally biased region" description="Low complexity" evidence="4">
    <location>
        <begin position="635"/>
        <end position="648"/>
    </location>
</feature>
<dbReference type="Pfam" id="PF00400">
    <property type="entry name" value="WD40"/>
    <property type="match status" value="7"/>
</dbReference>
<dbReference type="Gene3D" id="2.130.10.10">
    <property type="entry name" value="YVTN repeat-like/Quinoprotein amine dehydrogenase"/>
    <property type="match status" value="2"/>
</dbReference>
<dbReference type="PANTHER" id="PTHR44019:SF8">
    <property type="entry name" value="POC1 CENTRIOLAR PROTEIN HOMOLOG"/>
    <property type="match status" value="1"/>
</dbReference>
<feature type="region of interest" description="Disordered" evidence="4">
    <location>
        <begin position="1"/>
        <end position="23"/>
    </location>
</feature>
<feature type="repeat" description="WD" evidence="3">
    <location>
        <begin position="276"/>
        <end position="317"/>
    </location>
</feature>
<evidence type="ECO:0000256" key="3">
    <source>
        <dbReference type="PROSITE-ProRule" id="PRU00221"/>
    </source>
</evidence>
<dbReference type="Pfam" id="PF24883">
    <property type="entry name" value="NPHP3_N"/>
    <property type="match status" value="1"/>
</dbReference>
<feature type="repeat" description="WD" evidence="3">
    <location>
        <begin position="454"/>
        <end position="495"/>
    </location>
</feature>
<keyword evidence="1 3" id="KW-0853">WD repeat</keyword>
<protein>
    <recommendedName>
        <fullName evidence="5">NACHT domain-containing protein</fullName>
    </recommendedName>
</protein>
<accession>A0A8H4RJY3</accession>
<feature type="region of interest" description="Disordered" evidence="4">
    <location>
        <begin position="635"/>
        <end position="665"/>
    </location>
</feature>
<feature type="region of interest" description="Disordered" evidence="4">
    <location>
        <begin position="589"/>
        <end position="616"/>
    </location>
</feature>
<dbReference type="OrthoDB" id="538223at2759"/>
<dbReference type="PRINTS" id="PR00320">
    <property type="entry name" value="GPROTEINBRPT"/>
</dbReference>
<comment type="caution">
    <text evidence="6">The sequence shown here is derived from an EMBL/GenBank/DDBJ whole genome shotgun (WGS) entry which is preliminary data.</text>
</comment>
<dbReference type="EMBL" id="JAAMPI010000598">
    <property type="protein sequence ID" value="KAF4630024.1"/>
    <property type="molecule type" value="Genomic_DNA"/>
</dbReference>
<evidence type="ECO:0000259" key="5">
    <source>
        <dbReference type="PROSITE" id="PS50837"/>
    </source>
</evidence>
<dbReference type="Gene3D" id="3.40.50.300">
    <property type="entry name" value="P-loop containing nucleotide triphosphate hydrolases"/>
    <property type="match status" value="1"/>
</dbReference>
<feature type="repeat" description="WD" evidence="3">
    <location>
        <begin position="360"/>
        <end position="401"/>
    </location>
</feature>
<dbReference type="InterPro" id="IPR019775">
    <property type="entry name" value="WD40_repeat_CS"/>
</dbReference>
<dbReference type="CDD" id="cd00200">
    <property type="entry name" value="WD40"/>
    <property type="match status" value="1"/>
</dbReference>
<dbReference type="Proteomes" id="UP000566819">
    <property type="component" value="Unassembled WGS sequence"/>
</dbReference>
<feature type="repeat" description="WD" evidence="3">
    <location>
        <begin position="318"/>
        <end position="359"/>
    </location>
</feature>
<evidence type="ECO:0000313" key="6">
    <source>
        <dbReference type="EMBL" id="KAF4630024.1"/>
    </source>
</evidence>
<feature type="domain" description="NACHT" evidence="5">
    <location>
        <begin position="99"/>
        <end position="247"/>
    </location>
</feature>
<dbReference type="PROSITE" id="PS50294">
    <property type="entry name" value="WD_REPEATS_REGION"/>
    <property type="match status" value="6"/>
</dbReference>
<organism evidence="6 7">
    <name type="scientific">Cudoniella acicularis</name>
    <dbReference type="NCBI Taxonomy" id="354080"/>
    <lineage>
        <taxon>Eukaryota</taxon>
        <taxon>Fungi</taxon>
        <taxon>Dikarya</taxon>
        <taxon>Ascomycota</taxon>
        <taxon>Pezizomycotina</taxon>
        <taxon>Leotiomycetes</taxon>
        <taxon>Helotiales</taxon>
        <taxon>Tricladiaceae</taxon>
        <taxon>Cudoniella</taxon>
    </lineage>
</organism>
<dbReference type="InterPro" id="IPR027417">
    <property type="entry name" value="P-loop_NTPase"/>
</dbReference>
<evidence type="ECO:0000256" key="2">
    <source>
        <dbReference type="ARBA" id="ARBA00022737"/>
    </source>
</evidence>
<dbReference type="PANTHER" id="PTHR44019">
    <property type="entry name" value="WD REPEAT-CONTAINING PROTEIN 55"/>
    <property type="match status" value="1"/>
</dbReference>
<keyword evidence="2" id="KW-0677">Repeat</keyword>
<dbReference type="PROSITE" id="PS50837">
    <property type="entry name" value="NACHT"/>
    <property type="match status" value="1"/>
</dbReference>
<dbReference type="PROSITE" id="PS00678">
    <property type="entry name" value="WD_REPEATS_1"/>
    <property type="match status" value="4"/>
</dbReference>
<reference evidence="6 7" key="1">
    <citation type="submission" date="2020-03" db="EMBL/GenBank/DDBJ databases">
        <title>Draft Genome Sequence of Cudoniella acicularis.</title>
        <authorList>
            <person name="Buettner E."/>
            <person name="Kellner H."/>
        </authorList>
    </citation>
    <scope>NUCLEOTIDE SEQUENCE [LARGE SCALE GENOMIC DNA]</scope>
    <source>
        <strain evidence="6 7">DSM 108380</strain>
    </source>
</reference>
<dbReference type="AlphaFoldDB" id="A0A8H4RJY3"/>
<name>A0A8H4RJY3_9HELO</name>
<proteinExistence type="predicted"/>
<dbReference type="InterPro" id="IPR001680">
    <property type="entry name" value="WD40_rpt"/>
</dbReference>
<dbReference type="SUPFAM" id="SSF50978">
    <property type="entry name" value="WD40 repeat-like"/>
    <property type="match status" value="1"/>
</dbReference>
<dbReference type="InterPro" id="IPR007111">
    <property type="entry name" value="NACHT_NTPase"/>
</dbReference>
<feature type="repeat" description="WD" evidence="3">
    <location>
        <begin position="496"/>
        <end position="537"/>
    </location>
</feature>
<dbReference type="SMART" id="SM00320">
    <property type="entry name" value="WD40"/>
    <property type="match status" value="7"/>
</dbReference>
<dbReference type="InterPro" id="IPR050505">
    <property type="entry name" value="WDR55/POC1"/>
</dbReference>
<keyword evidence="7" id="KW-1185">Reference proteome</keyword>
<gene>
    <name evidence="6" type="ORF">G7Y89_g8113</name>
</gene>
<dbReference type="InterPro" id="IPR015943">
    <property type="entry name" value="WD40/YVTN_repeat-like_dom_sf"/>
</dbReference>
<dbReference type="PROSITE" id="PS50082">
    <property type="entry name" value="WD_REPEATS_2"/>
    <property type="match status" value="6"/>
</dbReference>
<dbReference type="InterPro" id="IPR056884">
    <property type="entry name" value="NPHP3-like_N"/>
</dbReference>
<sequence>MSSSQNMSNSLPGNQFNNTGRGYQNSILGSGDQYIAENMNISSKNNDDPCLADLLLTNPHVDKRRIEGEDTNGSLLRDSSDWVLDHPNFQRWRDNDEVKLLWIKGDPGKRKTMLSIAIVDELERQLTSSTRPTALSYFFCKGTNSDLNNATAVLRGLIYLLGVQNPSLVSHLRKEYGNARTKLYEDANAFFALSLVLEAMLLDPSLLRAYFVIDAIDECETDLPQLLKFIVRNASTSPCVKWIISSRDKPEIEELLRTSNSRMMLSLELKVLQQTLNSHSDYIRSVAFSYNSELLASGSDDYTVKIWNTATGTLQQTLEDNSSKVYSVAFSHDSKLLASGSADGTVKIWNIVTGALQPTLQGHRDYIYSVAFSHDSKLLASGSADDTVKIWDVATGTQRTFKNHSSSVNSVAFSHDSKLLASASGSLKNLGIWGSPDCTVKIWDTVAGKVQRTLEGHRDYIYSVAFSHNSELLASGSVDGIVNIWDTATWTLQRTLENNSSKVYSVVFSHDSKLLASGSANSTVKIWNTVTGAIQATLEGHRDFIYSVAFSHDSKLLASGSADNTVRIWDVELALRHAELRDARNVDWTSTAGDDRRPSSQSIYPGSGSSSSGKDRRPVETVLNVFVRCKSAVGNSRYSSSPSISSGSGRIGVHRPHPSVQAPETTATRLTSLHLGTRESLGVLEMFYTRAFRSLFAPPIIWVNFETDMIYMDLGWPKHLPYDLEDISSDTPDCIKHLILHRKLSRNHCPLLIQPFEGFLAFVMSFFPKLKSVTIDGLRLGHNRKDMGNLVVKDLIPEEISDYVLINDLYNEGKDLEFLRAMGCATDLRDMKTVISFENVEGYRHVWTDREGEPLPPLPKIETKIITTPELKQRLEHTERVVERILHRT</sequence>
<evidence type="ECO:0000313" key="7">
    <source>
        <dbReference type="Proteomes" id="UP000566819"/>
    </source>
</evidence>
<dbReference type="InterPro" id="IPR020472">
    <property type="entry name" value="WD40_PAC1"/>
</dbReference>
<evidence type="ECO:0000256" key="4">
    <source>
        <dbReference type="SAM" id="MobiDB-lite"/>
    </source>
</evidence>
<feature type="compositionally biased region" description="Low complexity" evidence="4">
    <location>
        <begin position="599"/>
        <end position="612"/>
    </location>
</feature>
<dbReference type="InterPro" id="IPR036322">
    <property type="entry name" value="WD40_repeat_dom_sf"/>
</dbReference>
<feature type="repeat" description="WD" evidence="3">
    <location>
        <begin position="538"/>
        <end position="572"/>
    </location>
</feature>